<dbReference type="EC" id="2.1.3.2" evidence="5"/>
<accession>A0A518GCH6</accession>
<evidence type="ECO:0000256" key="2">
    <source>
        <dbReference type="RuleBase" id="RU003634"/>
    </source>
</evidence>
<keyword evidence="1 2" id="KW-0808">Transferase</keyword>
<dbReference type="EMBL" id="CP036298">
    <property type="protein sequence ID" value="QDV26304.1"/>
    <property type="molecule type" value="Genomic_DNA"/>
</dbReference>
<sequence>MNTLTKTQVSHALSEFATNSKGLRLQPERLLEATSGCLDREALDALAGQSIINPRQFDRRTVIALSQLAAVLERRNVEIDKPLDGKIAITAFFEPSTRTRLSFESAVQRLDGKVLSVPDGQVTGIAKGESLADIGEMFNTYGDVVIMRHPDTQSIDEIRRNLQRPLINAGNGSGHHPTQALTDWYALLKWRPELCFEDCPEDQQVHLGIIGTPGSMRAVKSFLRLALMFTGAVKRITLISEMADPVGLDLTEPIDQSPIPIDITNDARKVLPELDVVYVNSIAFLGDSYRNLDSRYKLDLSCQFKRDAVIMHPLARNSELSESLDDTHHNLYFAQAAGAVFARQALLISVLDRLNRIGGISK</sequence>
<dbReference type="GO" id="GO:0005829">
    <property type="term" value="C:cytosol"/>
    <property type="evidence" value="ECO:0007669"/>
    <property type="project" value="TreeGrafter"/>
</dbReference>
<name>A0A518GCH6_9BACT</name>
<feature type="domain" description="Aspartate/ornithine carbamoyltransferase Asp/Orn-binding" evidence="3">
    <location>
        <begin position="204"/>
        <end position="349"/>
    </location>
</feature>
<dbReference type="Pfam" id="PF02729">
    <property type="entry name" value="OTCace_N"/>
    <property type="match status" value="1"/>
</dbReference>
<dbReference type="PROSITE" id="PS00097">
    <property type="entry name" value="CARBAMOYLTRANSFERASE"/>
    <property type="match status" value="1"/>
</dbReference>
<organism evidence="5 6">
    <name type="scientific">Aureliella helgolandensis</name>
    <dbReference type="NCBI Taxonomy" id="2527968"/>
    <lineage>
        <taxon>Bacteria</taxon>
        <taxon>Pseudomonadati</taxon>
        <taxon>Planctomycetota</taxon>
        <taxon>Planctomycetia</taxon>
        <taxon>Pirellulales</taxon>
        <taxon>Pirellulaceae</taxon>
        <taxon>Aureliella</taxon>
    </lineage>
</organism>
<dbReference type="RefSeq" id="WP_145082348.1">
    <property type="nucleotide sequence ID" value="NZ_CP036298.1"/>
</dbReference>
<dbReference type="Pfam" id="PF00185">
    <property type="entry name" value="OTCace"/>
    <property type="match status" value="1"/>
</dbReference>
<dbReference type="PRINTS" id="PR00101">
    <property type="entry name" value="ATCASE"/>
</dbReference>
<evidence type="ECO:0000313" key="5">
    <source>
        <dbReference type="EMBL" id="QDV26304.1"/>
    </source>
</evidence>
<dbReference type="InterPro" id="IPR006131">
    <property type="entry name" value="Asp_carbamoyltransf_Asp/Orn-bd"/>
</dbReference>
<dbReference type="InterPro" id="IPR006132">
    <property type="entry name" value="Asp/Orn_carbamoyltranf_P-bd"/>
</dbReference>
<dbReference type="PRINTS" id="PR00100">
    <property type="entry name" value="AOTCASE"/>
</dbReference>
<reference evidence="5 6" key="1">
    <citation type="submission" date="2019-02" db="EMBL/GenBank/DDBJ databases">
        <title>Deep-cultivation of Planctomycetes and their phenomic and genomic characterization uncovers novel biology.</title>
        <authorList>
            <person name="Wiegand S."/>
            <person name="Jogler M."/>
            <person name="Boedeker C."/>
            <person name="Pinto D."/>
            <person name="Vollmers J."/>
            <person name="Rivas-Marin E."/>
            <person name="Kohn T."/>
            <person name="Peeters S.H."/>
            <person name="Heuer A."/>
            <person name="Rast P."/>
            <person name="Oberbeckmann S."/>
            <person name="Bunk B."/>
            <person name="Jeske O."/>
            <person name="Meyerdierks A."/>
            <person name="Storesund J.E."/>
            <person name="Kallscheuer N."/>
            <person name="Luecker S."/>
            <person name="Lage O.M."/>
            <person name="Pohl T."/>
            <person name="Merkel B.J."/>
            <person name="Hornburger P."/>
            <person name="Mueller R.-W."/>
            <person name="Bruemmer F."/>
            <person name="Labrenz M."/>
            <person name="Spormann A.M."/>
            <person name="Op den Camp H."/>
            <person name="Overmann J."/>
            <person name="Amann R."/>
            <person name="Jetten M.S.M."/>
            <person name="Mascher T."/>
            <person name="Medema M.H."/>
            <person name="Devos D.P."/>
            <person name="Kaster A.-K."/>
            <person name="Ovreas L."/>
            <person name="Rohde M."/>
            <person name="Galperin M.Y."/>
            <person name="Jogler C."/>
        </authorList>
    </citation>
    <scope>NUCLEOTIDE SEQUENCE [LARGE SCALE GENOMIC DNA]</scope>
    <source>
        <strain evidence="5 6">Q31a</strain>
    </source>
</reference>
<dbReference type="GO" id="GO:0006520">
    <property type="term" value="P:amino acid metabolic process"/>
    <property type="evidence" value="ECO:0007669"/>
    <property type="project" value="InterPro"/>
</dbReference>
<evidence type="ECO:0000259" key="4">
    <source>
        <dbReference type="Pfam" id="PF02729"/>
    </source>
</evidence>
<dbReference type="GO" id="GO:0044205">
    <property type="term" value="P:'de novo' UMP biosynthetic process"/>
    <property type="evidence" value="ECO:0007669"/>
    <property type="project" value="UniProtKB-UniPathway"/>
</dbReference>
<dbReference type="AlphaFoldDB" id="A0A518GCH6"/>
<dbReference type="PANTHER" id="PTHR45753:SF6">
    <property type="entry name" value="ASPARTATE CARBAMOYLTRANSFERASE"/>
    <property type="match status" value="1"/>
</dbReference>
<gene>
    <name evidence="5" type="primary">pyrB_1</name>
    <name evidence="5" type="ORF">Q31a_46760</name>
</gene>
<dbReference type="Proteomes" id="UP000318017">
    <property type="component" value="Chromosome"/>
</dbReference>
<dbReference type="KEGG" id="ahel:Q31a_46760"/>
<dbReference type="Gene3D" id="3.40.50.1370">
    <property type="entry name" value="Aspartate/ornithine carbamoyltransferase"/>
    <property type="match status" value="2"/>
</dbReference>
<dbReference type="InterPro" id="IPR006130">
    <property type="entry name" value="Asp/Orn_carbamoylTrfase"/>
</dbReference>
<feature type="domain" description="Aspartate/ornithine carbamoyltransferase carbamoyl-P binding" evidence="4">
    <location>
        <begin position="50"/>
        <end position="187"/>
    </location>
</feature>
<keyword evidence="6" id="KW-1185">Reference proteome</keyword>
<dbReference type="PANTHER" id="PTHR45753">
    <property type="entry name" value="ORNITHINE CARBAMOYLTRANSFERASE, MITOCHONDRIAL"/>
    <property type="match status" value="1"/>
</dbReference>
<dbReference type="SUPFAM" id="SSF53671">
    <property type="entry name" value="Aspartate/ornithine carbamoyltransferase"/>
    <property type="match status" value="1"/>
</dbReference>
<evidence type="ECO:0000259" key="3">
    <source>
        <dbReference type="Pfam" id="PF00185"/>
    </source>
</evidence>
<dbReference type="GO" id="GO:0016597">
    <property type="term" value="F:amino acid binding"/>
    <property type="evidence" value="ECO:0007669"/>
    <property type="project" value="InterPro"/>
</dbReference>
<comment type="similarity">
    <text evidence="2">Belongs to the aspartate/ornithine carbamoyltransferase superfamily.</text>
</comment>
<proteinExistence type="inferred from homology"/>
<evidence type="ECO:0000256" key="1">
    <source>
        <dbReference type="ARBA" id="ARBA00022679"/>
    </source>
</evidence>
<protein>
    <submittedName>
        <fullName evidence="5">Aspartate carbamoyltransferase catalytic chain</fullName>
        <ecNumber evidence="5">2.1.3.2</ecNumber>
    </submittedName>
</protein>
<dbReference type="UniPathway" id="UPA00070">
    <property type="reaction ID" value="UER00116"/>
</dbReference>
<dbReference type="InterPro" id="IPR036901">
    <property type="entry name" value="Asp/Orn_carbamoylTrfase_sf"/>
</dbReference>
<dbReference type="OrthoDB" id="9802587at2"/>
<dbReference type="GO" id="GO:0004070">
    <property type="term" value="F:aspartate carbamoyltransferase activity"/>
    <property type="evidence" value="ECO:0007669"/>
    <property type="project" value="UniProtKB-EC"/>
</dbReference>
<evidence type="ECO:0000313" key="6">
    <source>
        <dbReference type="Proteomes" id="UP000318017"/>
    </source>
</evidence>